<dbReference type="SMART" id="SM00450">
    <property type="entry name" value="RHOD"/>
    <property type="match status" value="1"/>
</dbReference>
<dbReference type="InterPro" id="IPR036873">
    <property type="entry name" value="Rhodanese-like_dom_sf"/>
</dbReference>
<dbReference type="InterPro" id="IPR027417">
    <property type="entry name" value="P-loop_NTPase"/>
</dbReference>
<dbReference type="Proteomes" id="UP001595379">
    <property type="component" value="Unassembled WGS sequence"/>
</dbReference>
<keyword evidence="4" id="KW-1185">Reference proteome</keyword>
<keyword evidence="3" id="KW-0808">Transferase</keyword>
<reference evidence="4" key="1">
    <citation type="journal article" date="2019" name="Int. J. Syst. Evol. Microbiol.">
        <title>The Global Catalogue of Microorganisms (GCM) 10K type strain sequencing project: providing services to taxonomists for standard genome sequencing and annotation.</title>
        <authorList>
            <consortium name="The Broad Institute Genomics Platform"/>
            <consortium name="The Broad Institute Genome Sequencing Center for Infectious Disease"/>
            <person name="Wu L."/>
            <person name="Ma J."/>
        </authorList>
    </citation>
    <scope>NUCLEOTIDE SEQUENCE [LARGE SCALE GENOMIC DNA]</scope>
    <source>
        <strain evidence="4">KCTC 52487</strain>
    </source>
</reference>
<evidence type="ECO:0000256" key="1">
    <source>
        <dbReference type="ARBA" id="ARBA00023266"/>
    </source>
</evidence>
<evidence type="ECO:0000259" key="2">
    <source>
        <dbReference type="PROSITE" id="PS50206"/>
    </source>
</evidence>
<dbReference type="Pfam" id="PF00581">
    <property type="entry name" value="Rhodanese"/>
    <property type="match status" value="1"/>
</dbReference>
<dbReference type="InterPro" id="IPR017582">
    <property type="entry name" value="SelU"/>
</dbReference>
<protein>
    <submittedName>
        <fullName evidence="3">tRNA 2-selenouridine(34) synthase MnmH</fullName>
        <ecNumber evidence="3">2.5.1.-</ecNumber>
    </submittedName>
</protein>
<dbReference type="PROSITE" id="PS00380">
    <property type="entry name" value="RHODANESE_1"/>
    <property type="match status" value="1"/>
</dbReference>
<sequence length="352" mass="39309">MGRYQHTEDLSPQGLAQFDAIIDVRSPAEYAEDHLPGAINLPVLDDGERAEIGTIYKQVSPFEARRLGAAMVSRNIARHLETALAGYPRDFRPLIYCWRGGMRSRSMALVLQDVGWQSTVVKGGYRHWRQQVTAALSDDDRELFRIIIIDGQTGSAKTQVLQAMAEKGAQVLDLEDLAKHRGSIFGDLPDLPQPSQKRFESLLWENLRDMDPDIPVFVEAESSRLGNRTIPVRLWNSMKAAPRIAIAAPAEERARHLLATYPDIAENRDRLMAAIDGLAAFHPKTDIAQWRAWAEAGDFDPLAVALIEAHYDPAYDRARERHGQPLMATLETDRLDADAIDALADRVMAAGR</sequence>
<dbReference type="SUPFAM" id="SSF52821">
    <property type="entry name" value="Rhodanese/Cell cycle control phosphatase"/>
    <property type="match status" value="1"/>
</dbReference>
<gene>
    <name evidence="3" type="primary">mnmH</name>
    <name evidence="3" type="ORF">ACFOOR_03200</name>
</gene>
<dbReference type="PANTHER" id="PTHR30401:SF0">
    <property type="entry name" value="TRNA 2-SELENOURIDINE SYNTHASE"/>
    <property type="match status" value="1"/>
</dbReference>
<dbReference type="EC" id="2.5.1.-" evidence="3"/>
<dbReference type="InterPro" id="IPR001307">
    <property type="entry name" value="Thiosulphate_STrfase_CS"/>
</dbReference>
<dbReference type="NCBIfam" id="TIGR03167">
    <property type="entry name" value="tRNA_sel_U_synt"/>
    <property type="match status" value="1"/>
</dbReference>
<dbReference type="Pfam" id="PF26341">
    <property type="entry name" value="AAA_SelU"/>
    <property type="match status" value="1"/>
</dbReference>
<dbReference type="EMBL" id="JBHRSV010000001">
    <property type="protein sequence ID" value="MFC2925105.1"/>
    <property type="molecule type" value="Genomic_DNA"/>
</dbReference>
<comment type="caution">
    <text evidence="3">The sequence shown here is derived from an EMBL/GenBank/DDBJ whole genome shotgun (WGS) entry which is preliminary data.</text>
</comment>
<keyword evidence="1" id="KW-0711">Selenium</keyword>
<dbReference type="GO" id="GO:0016740">
    <property type="term" value="F:transferase activity"/>
    <property type="evidence" value="ECO:0007669"/>
    <property type="project" value="UniProtKB-KW"/>
</dbReference>
<evidence type="ECO:0000313" key="3">
    <source>
        <dbReference type="EMBL" id="MFC2925105.1"/>
    </source>
</evidence>
<proteinExistence type="predicted"/>
<name>A0ABV6ZUI1_9PROT</name>
<organism evidence="3 4">
    <name type="scientific">Hyphobacterium vulgare</name>
    <dbReference type="NCBI Taxonomy" id="1736751"/>
    <lineage>
        <taxon>Bacteria</taxon>
        <taxon>Pseudomonadati</taxon>
        <taxon>Pseudomonadota</taxon>
        <taxon>Alphaproteobacteria</taxon>
        <taxon>Maricaulales</taxon>
        <taxon>Maricaulaceae</taxon>
        <taxon>Hyphobacterium</taxon>
    </lineage>
</organism>
<dbReference type="RefSeq" id="WP_343163985.1">
    <property type="nucleotide sequence ID" value="NZ_JBHRSV010000001.1"/>
</dbReference>
<accession>A0ABV6ZUI1</accession>
<dbReference type="Gene3D" id="3.40.250.10">
    <property type="entry name" value="Rhodanese-like domain"/>
    <property type="match status" value="1"/>
</dbReference>
<dbReference type="PROSITE" id="PS50206">
    <property type="entry name" value="RHODANESE_3"/>
    <property type="match status" value="1"/>
</dbReference>
<dbReference type="NCBIfam" id="NF008750">
    <property type="entry name" value="PRK11784.1-2"/>
    <property type="match status" value="1"/>
</dbReference>
<dbReference type="SUPFAM" id="SSF52540">
    <property type="entry name" value="P-loop containing nucleoside triphosphate hydrolases"/>
    <property type="match status" value="1"/>
</dbReference>
<feature type="domain" description="Rhodanese" evidence="2">
    <location>
        <begin position="21"/>
        <end position="137"/>
    </location>
</feature>
<dbReference type="NCBIfam" id="NF008752">
    <property type="entry name" value="PRK11784.1-4"/>
    <property type="match status" value="1"/>
</dbReference>
<dbReference type="InterPro" id="IPR001763">
    <property type="entry name" value="Rhodanese-like_dom"/>
</dbReference>
<dbReference type="PANTHER" id="PTHR30401">
    <property type="entry name" value="TRNA 2-SELENOURIDINE SYNTHASE"/>
    <property type="match status" value="1"/>
</dbReference>
<evidence type="ECO:0000313" key="4">
    <source>
        <dbReference type="Proteomes" id="UP001595379"/>
    </source>
</evidence>
<dbReference type="InterPro" id="IPR058840">
    <property type="entry name" value="AAA_SelU"/>
</dbReference>